<dbReference type="OrthoDB" id="9815245at2"/>
<evidence type="ECO:0000313" key="4">
    <source>
        <dbReference type="Proteomes" id="UP000480854"/>
    </source>
</evidence>
<dbReference type="Gene3D" id="2.70.70.10">
    <property type="entry name" value="Glucose Permease (Domain IIA)"/>
    <property type="match status" value="1"/>
</dbReference>
<dbReference type="CDD" id="cd12797">
    <property type="entry name" value="M23_peptidase"/>
    <property type="match status" value="1"/>
</dbReference>
<feature type="domain" description="M23ase beta-sheet core" evidence="2">
    <location>
        <begin position="71"/>
        <end position="188"/>
    </location>
</feature>
<sequence length="335" mass="35489">MIRAAFATLLFAIATTGLPAGSRSAAAEAPAFGLPVDCRVGETCFVQNYVDEDPGPGWRDHACGRLSYDGHDGTDFRLPDYTAMDKGVAVLAAAAGTVLRVRDGMEDVNVNVIGRDTVDKVGGGNAVIIDHGDGWQTAYLHMKRGSVAVTPGQRVEAGQRLGEIGLSGLTEFPHLHFGVRHNGTAVDPFVGQQPVTACGQSVTPLWNAATAKALAYRPTAGLGAGFATRVPEAEPARRGDFAKEALTAASPLLVLWSDIMGVRDGDTQRIRILDGQGRTLFDNSKAIAGDKAAWFAYQGLKRPAAGWPPGPYRGIVTLTRGGETVVTLERRLEVR</sequence>
<evidence type="ECO:0000313" key="3">
    <source>
        <dbReference type="EMBL" id="KAA0684054.1"/>
    </source>
</evidence>
<dbReference type="Proteomes" id="UP000480854">
    <property type="component" value="Unassembled WGS sequence"/>
</dbReference>
<accession>A0A9W7NNY8</accession>
<proteinExistence type="predicted"/>
<dbReference type="Pfam" id="PF01551">
    <property type="entry name" value="Peptidase_M23"/>
    <property type="match status" value="1"/>
</dbReference>
<gene>
    <name evidence="3" type="ORF">DS843_01035</name>
</gene>
<dbReference type="PANTHER" id="PTHR21666:SF270">
    <property type="entry name" value="MUREIN HYDROLASE ACTIVATOR ENVC"/>
    <property type="match status" value="1"/>
</dbReference>
<dbReference type="InterPro" id="IPR011055">
    <property type="entry name" value="Dup_hybrid_motif"/>
</dbReference>
<reference evidence="3 4" key="1">
    <citation type="submission" date="2018-07" db="EMBL/GenBank/DDBJ databases">
        <title>Genome sequence of Azospirillum sp. ATCC 49961.</title>
        <authorList>
            <person name="Sant'Anna F.H."/>
            <person name="Baldani J.I."/>
            <person name="Zilli J.E."/>
            <person name="Reis V.M."/>
            <person name="Hartmann A."/>
            <person name="Cruz L."/>
            <person name="de Souza E.M."/>
            <person name="de Oliveira Pedrosa F."/>
            <person name="Passaglia L.M.P."/>
        </authorList>
    </citation>
    <scope>NUCLEOTIDE SEQUENCE [LARGE SCALE GENOMIC DNA]</scope>
    <source>
        <strain evidence="3 4">ATCC 49961</strain>
    </source>
</reference>
<dbReference type="PANTHER" id="PTHR21666">
    <property type="entry name" value="PEPTIDASE-RELATED"/>
    <property type="match status" value="1"/>
</dbReference>
<organism evidence="3 4">
    <name type="scientific">Roseomonas genomospecies 6</name>
    <dbReference type="NCBI Taxonomy" id="214106"/>
    <lineage>
        <taxon>Bacteria</taxon>
        <taxon>Pseudomonadati</taxon>
        <taxon>Pseudomonadota</taxon>
        <taxon>Alphaproteobacteria</taxon>
        <taxon>Acetobacterales</taxon>
        <taxon>Roseomonadaceae</taxon>
        <taxon>Roseomonas</taxon>
    </lineage>
</organism>
<name>A0A9W7NNY8_9PROT</name>
<dbReference type="EMBL" id="QOKW01000001">
    <property type="protein sequence ID" value="KAA0684054.1"/>
    <property type="molecule type" value="Genomic_DNA"/>
</dbReference>
<dbReference type="InterPro" id="IPR050570">
    <property type="entry name" value="Cell_wall_metabolism_enzyme"/>
</dbReference>
<keyword evidence="4" id="KW-1185">Reference proteome</keyword>
<protein>
    <submittedName>
        <fullName evidence="3">M23 family peptidase</fullName>
    </submittedName>
</protein>
<evidence type="ECO:0000256" key="1">
    <source>
        <dbReference type="SAM" id="SignalP"/>
    </source>
</evidence>
<feature type="chain" id="PRO_5040841107" evidence="1">
    <location>
        <begin position="20"/>
        <end position="335"/>
    </location>
</feature>
<dbReference type="AlphaFoldDB" id="A0A9W7NNY8"/>
<comment type="caution">
    <text evidence="3">The sequence shown here is derived from an EMBL/GenBank/DDBJ whole genome shotgun (WGS) entry which is preliminary data.</text>
</comment>
<evidence type="ECO:0000259" key="2">
    <source>
        <dbReference type="Pfam" id="PF01551"/>
    </source>
</evidence>
<dbReference type="GO" id="GO:0004222">
    <property type="term" value="F:metalloendopeptidase activity"/>
    <property type="evidence" value="ECO:0007669"/>
    <property type="project" value="TreeGrafter"/>
</dbReference>
<dbReference type="SUPFAM" id="SSF51261">
    <property type="entry name" value="Duplicated hybrid motif"/>
    <property type="match status" value="1"/>
</dbReference>
<feature type="signal peptide" evidence="1">
    <location>
        <begin position="1"/>
        <end position="19"/>
    </location>
</feature>
<keyword evidence="1" id="KW-0732">Signal</keyword>
<dbReference type="RefSeq" id="WP_149467035.1">
    <property type="nucleotide sequence ID" value="NZ_QOKW01000001.1"/>
</dbReference>
<dbReference type="InterPro" id="IPR016047">
    <property type="entry name" value="M23ase_b-sheet_dom"/>
</dbReference>